<sequence length="170" mass="19361">MEHLACFVGGMYAIASKYVNSELSITYLTRGKELTRTCVDSCLHTTTGLCPDKFNPSDFNSLKSSNVGYYLRPEILESLFYLYRLTGDSQYQELGWKLINSIHEHTRVESGGYSSVLNVNSIPATKNGFQESFFMAETLKYAYLLFSDVNFMSLDKWVYNTEAHPLKIIV</sequence>
<accession>A0A6G3MFX7</accession>
<feature type="binding site" evidence="6">
    <location>
        <position position="161"/>
    </location>
    <ligand>
        <name>Ca(2+)</name>
        <dbReference type="ChEBI" id="CHEBI:29108"/>
    </ligand>
</feature>
<feature type="disulfide bond" evidence="7">
    <location>
        <begin position="6"/>
        <end position="38"/>
    </location>
</feature>
<dbReference type="EMBL" id="GHBP01001888">
    <property type="protein sequence ID" value="NDJ92917.1"/>
    <property type="molecule type" value="Transcribed_RNA"/>
</dbReference>
<evidence type="ECO:0000256" key="7">
    <source>
        <dbReference type="PIRSR" id="PIRSR601382-3"/>
    </source>
</evidence>
<dbReference type="Pfam" id="PF01532">
    <property type="entry name" value="Glyco_hydro_47"/>
    <property type="match status" value="1"/>
</dbReference>
<keyword evidence="5 7" id="KW-1015">Disulfide bond</keyword>
<keyword evidence="8" id="KW-0326">Glycosidase</keyword>
<evidence type="ECO:0000256" key="4">
    <source>
        <dbReference type="ARBA" id="ARBA00022801"/>
    </source>
</evidence>
<dbReference type="GO" id="GO:0005509">
    <property type="term" value="F:calcium ion binding"/>
    <property type="evidence" value="ECO:0007669"/>
    <property type="project" value="InterPro"/>
</dbReference>
<keyword evidence="4 8" id="KW-0378">Hydrolase</keyword>
<dbReference type="AlphaFoldDB" id="A0A6G3MFX7"/>
<reference evidence="9" key="1">
    <citation type="submission" date="2018-11" db="EMBL/GenBank/DDBJ databases">
        <title>Henneguya salminicola genome and transcriptome.</title>
        <authorList>
            <person name="Yahalomi D."/>
            <person name="Atkinson S.D."/>
            <person name="Neuhof M."/>
            <person name="Chang E.S."/>
            <person name="Philippe H."/>
            <person name="Cartwright P."/>
            <person name="Bartholomew J.L."/>
            <person name="Huchon D."/>
        </authorList>
    </citation>
    <scope>NUCLEOTIDE SEQUENCE</scope>
    <source>
        <strain evidence="9">Hz1</strain>
        <tissue evidence="9">Whole</tissue>
    </source>
</reference>
<dbReference type="GO" id="GO:0005975">
    <property type="term" value="P:carbohydrate metabolic process"/>
    <property type="evidence" value="ECO:0007669"/>
    <property type="project" value="InterPro"/>
</dbReference>
<dbReference type="PANTHER" id="PTHR11742">
    <property type="entry name" value="MANNOSYL-OLIGOSACCHARIDE ALPHA-1,2-MANNOSIDASE-RELATED"/>
    <property type="match status" value="1"/>
</dbReference>
<comment type="similarity">
    <text evidence="3 8">Belongs to the glycosyl hydrolase 47 family.</text>
</comment>
<evidence type="ECO:0000313" key="9">
    <source>
        <dbReference type="EMBL" id="NDJ92917.1"/>
    </source>
</evidence>
<comment type="pathway">
    <text evidence="2">Protein modification; protein glycosylation.</text>
</comment>
<proteinExistence type="inferred from homology"/>
<evidence type="ECO:0000256" key="8">
    <source>
        <dbReference type="RuleBase" id="RU361193"/>
    </source>
</evidence>
<dbReference type="SUPFAM" id="SSF48225">
    <property type="entry name" value="Seven-hairpin glycosidases"/>
    <property type="match status" value="1"/>
</dbReference>
<name>A0A6G3MFX7_HENSL</name>
<organism evidence="9">
    <name type="scientific">Henneguya salminicola</name>
    <name type="common">Myxosporean</name>
    <dbReference type="NCBI Taxonomy" id="69463"/>
    <lineage>
        <taxon>Eukaryota</taxon>
        <taxon>Metazoa</taxon>
        <taxon>Cnidaria</taxon>
        <taxon>Myxozoa</taxon>
        <taxon>Myxosporea</taxon>
        <taxon>Bivalvulida</taxon>
        <taxon>Platysporina</taxon>
        <taxon>Myxobolidae</taxon>
        <taxon>Henneguya</taxon>
    </lineage>
</organism>
<keyword evidence="6" id="KW-0106">Calcium</keyword>
<dbReference type="GO" id="GO:0000139">
    <property type="term" value="C:Golgi membrane"/>
    <property type="evidence" value="ECO:0007669"/>
    <property type="project" value="TreeGrafter"/>
</dbReference>
<evidence type="ECO:0000256" key="2">
    <source>
        <dbReference type="ARBA" id="ARBA00004922"/>
    </source>
</evidence>
<dbReference type="Gene3D" id="1.50.10.10">
    <property type="match status" value="1"/>
</dbReference>
<evidence type="ECO:0000256" key="5">
    <source>
        <dbReference type="ARBA" id="ARBA00023157"/>
    </source>
</evidence>
<dbReference type="InterPro" id="IPR036026">
    <property type="entry name" value="Seven-hairpin_glycosidases"/>
</dbReference>
<dbReference type="EC" id="3.2.1.-" evidence="8"/>
<dbReference type="InterPro" id="IPR001382">
    <property type="entry name" value="Glyco_hydro_47"/>
</dbReference>
<dbReference type="GO" id="GO:0004571">
    <property type="term" value="F:mannosyl-oligosaccharide 1,2-alpha-mannosidase activity"/>
    <property type="evidence" value="ECO:0007669"/>
    <property type="project" value="InterPro"/>
</dbReference>
<dbReference type="PANTHER" id="PTHR11742:SF6">
    <property type="entry name" value="MANNOSYL-OLIGOSACCHARIDE ALPHA-1,2-MANNOSIDASE IA-RELATED"/>
    <property type="match status" value="1"/>
</dbReference>
<evidence type="ECO:0000256" key="6">
    <source>
        <dbReference type="PIRSR" id="PIRSR601382-2"/>
    </source>
</evidence>
<dbReference type="InterPro" id="IPR012341">
    <property type="entry name" value="6hp_glycosidase-like_sf"/>
</dbReference>
<comment type="cofactor">
    <cofactor evidence="1 6">
        <name>Ca(2+)</name>
        <dbReference type="ChEBI" id="CHEBI:29108"/>
    </cofactor>
</comment>
<keyword evidence="6" id="KW-0479">Metal-binding</keyword>
<dbReference type="InterPro" id="IPR050749">
    <property type="entry name" value="Glycosyl_Hydrolase_47"/>
</dbReference>
<dbReference type="GO" id="GO:0005783">
    <property type="term" value="C:endoplasmic reticulum"/>
    <property type="evidence" value="ECO:0007669"/>
    <property type="project" value="TreeGrafter"/>
</dbReference>
<protein>
    <recommendedName>
        <fullName evidence="8">alpha-1,2-Mannosidase</fullName>
        <ecNumber evidence="8">3.2.1.-</ecNumber>
    </recommendedName>
</protein>
<evidence type="ECO:0000256" key="3">
    <source>
        <dbReference type="ARBA" id="ARBA00007658"/>
    </source>
</evidence>
<evidence type="ECO:0000256" key="1">
    <source>
        <dbReference type="ARBA" id="ARBA00001913"/>
    </source>
</evidence>
<dbReference type="PRINTS" id="PR00747">
    <property type="entry name" value="GLYHDRLASE47"/>
</dbReference>